<evidence type="ECO:0000313" key="3">
    <source>
        <dbReference type="Proteomes" id="UP000092445"/>
    </source>
</evidence>
<sequence length="152" mass="17439">MLCMANITTISYKYKYDRENSSQEKTDSNDPSSKNLTAETKSTIRNVAERPATSGPKRLERKKLDQHRKPNENLTMAILQLKQRTSSSPPEKERTANNIQNVKQHRKQTSHRSKSVSRAEPVNASSIFSYDFLEGKKYNTSLPDLRYSSDEN</sequence>
<organism evidence="2 3">
    <name type="scientific">Glossina pallidipes</name>
    <name type="common">Tsetse fly</name>
    <dbReference type="NCBI Taxonomy" id="7398"/>
    <lineage>
        <taxon>Eukaryota</taxon>
        <taxon>Metazoa</taxon>
        <taxon>Ecdysozoa</taxon>
        <taxon>Arthropoda</taxon>
        <taxon>Hexapoda</taxon>
        <taxon>Insecta</taxon>
        <taxon>Pterygota</taxon>
        <taxon>Neoptera</taxon>
        <taxon>Endopterygota</taxon>
        <taxon>Diptera</taxon>
        <taxon>Brachycera</taxon>
        <taxon>Muscomorpha</taxon>
        <taxon>Hippoboscoidea</taxon>
        <taxon>Glossinidae</taxon>
        <taxon>Glossina</taxon>
    </lineage>
</organism>
<dbReference type="Proteomes" id="UP000092445">
    <property type="component" value="Unassembled WGS sequence"/>
</dbReference>
<proteinExistence type="predicted"/>
<reference evidence="2" key="2">
    <citation type="submission" date="2020-05" db="UniProtKB">
        <authorList>
            <consortium name="EnsemblMetazoa"/>
        </authorList>
    </citation>
    <scope>IDENTIFICATION</scope>
    <source>
        <strain evidence="2">IAEA</strain>
    </source>
</reference>
<feature type="region of interest" description="Disordered" evidence="1">
    <location>
        <begin position="17"/>
        <end position="121"/>
    </location>
</feature>
<dbReference type="EnsemblMetazoa" id="GPAI028200-RA">
    <property type="protein sequence ID" value="GPAI028200-PA"/>
    <property type="gene ID" value="GPAI028200"/>
</dbReference>
<name>A0A1A9ZXH7_GLOPL</name>
<feature type="compositionally biased region" description="Polar residues" evidence="1">
    <location>
        <begin position="29"/>
        <end position="45"/>
    </location>
</feature>
<reference evidence="3" key="1">
    <citation type="submission" date="2014-03" db="EMBL/GenBank/DDBJ databases">
        <authorList>
            <person name="Aksoy S."/>
            <person name="Warren W."/>
            <person name="Wilson R.K."/>
        </authorList>
    </citation>
    <scope>NUCLEOTIDE SEQUENCE [LARGE SCALE GENOMIC DNA]</scope>
    <source>
        <strain evidence="3">IAEA</strain>
    </source>
</reference>
<feature type="compositionally biased region" description="Basic and acidic residues" evidence="1">
    <location>
        <begin position="17"/>
        <end position="28"/>
    </location>
</feature>
<dbReference type="VEuPathDB" id="VectorBase:GPAI028200"/>
<protein>
    <submittedName>
        <fullName evidence="2">Uncharacterized protein</fullName>
    </submittedName>
</protein>
<evidence type="ECO:0000313" key="2">
    <source>
        <dbReference type="EnsemblMetazoa" id="GPAI028200-PA"/>
    </source>
</evidence>
<evidence type="ECO:0000256" key="1">
    <source>
        <dbReference type="SAM" id="MobiDB-lite"/>
    </source>
</evidence>
<accession>A0A1A9ZXH7</accession>
<keyword evidence="3" id="KW-1185">Reference proteome</keyword>
<dbReference type="AlphaFoldDB" id="A0A1A9ZXH7"/>
<feature type="compositionally biased region" description="Basic residues" evidence="1">
    <location>
        <begin position="103"/>
        <end position="115"/>
    </location>
</feature>